<feature type="compositionally biased region" description="Basic and acidic residues" evidence="3">
    <location>
        <begin position="99"/>
        <end position="112"/>
    </location>
</feature>
<feature type="compositionally biased region" description="Polar residues" evidence="3">
    <location>
        <begin position="607"/>
        <end position="624"/>
    </location>
</feature>
<feature type="compositionally biased region" description="Low complexity" evidence="3">
    <location>
        <begin position="140"/>
        <end position="158"/>
    </location>
</feature>
<name>N1Q0D0_DOTSN</name>
<dbReference type="OMA" id="WGFAYDK"/>
<feature type="coiled-coil region" evidence="2">
    <location>
        <begin position="1401"/>
        <end position="1428"/>
    </location>
</feature>
<sequence length="1948" mass="215667">MATLFDSRWAATPPSDQDSLLQRAHEEKQGMMSSRWADADASEPSLAQAIQDSSHAQKPADGVFASRWADTPEPPELEQEKELGLGAGSGSADKNVSAESKEETGPRPRLAVEETVPVLNAGPTSVDAMEKPLTGSSTEGAVVQQGQSSSSSAQVPAPTRLEPPRLKKRVSWRGKNIVISIPRLNHGATGLTEPMGEVEIRDRLQRFQDAGYDINGYDLMHDMSGSDGAAQVRAIFPDESEARFLPPKSQVRVLLPDLERWKAYTDWLTEQKLAALGVTLGFDEPAAPTPVQEMSRQSSTQYPPLPFSPPIPSTSAGSLGRPPMARGHSHTMSVAAPISPLHGPYGHMHRHSTYTGPIGLPQLQPPQQPSPGFPGLQPFSPQHQFALSSMPRVGSPAQIPAFRHDLSIRGPGSPLNQQILPQSPQDYSRGMIEDQRRRQHTYSQSMQQPMVPNTFVSQGSSLRPTPALPELPEDDEEEDLTEPDASTYVPPHKRFQANTDIAVPTPRGHRHNISEGLERELVEAEQRQKAASRDWIEVTEEDDSTDGPSKPSSDGARKIEHPNSVERDPLGSEHPVQETRHSHKKSASRFNVTAPAFTFNPGANFKPSASLQGGTGFQSPQSTFGFAAPDASTSQPSTANHRRHQSSGSFNASAPPFKPASSEFSFSSVVPTMEAKDPTGAPIPTPDGRGNIIDELPSIFGKVQIPDIVKPVRRSKAIAIVRPDENKSSESASDFEDDEGRVAQGEAKRKQMRKVDDDGDDVPRFAEPTPLPELSVAAEKVLGSNDTRAMSTVVEVEGEEEPADDITEKGTDIIEPSSTQPSLSGPTVTTTAVSSFHGHRHAASLSALAKPFEPPMADDSIGRGQYDNTDSTSDLEEGEIREAKLPHASSIKPAADINVDSSLHHLVRGPVGRHGPYEYSSNEGVDQAEPAEPSFDEIDAVMRRLNEAGPELEPQVEANMNMEPQVEANMNMEPQKDVSPERLPSPGSHPMKGVTYLAEWSRSEAPSPSPRRRQLQHEPYTGAQTDNAEQGLNGWSEVRQLNRAEEVATSDWSGVLSPPDEDKLQERSAFFDSHIDSVIGRVVDRRLQPLEESLRSIHNTVVRRNRSSDLKLQRSPSNIESDADDEDELSDERKQRPISRGRDKRVDQIKAAVLEALREQSPTHSQTALDLSELHSVLADMKVSFARAASSSLELDDVRAVVEDSLSRQSQAIVPITIDEGKESHRRQLSELEGRLNETLAGALEEANHRRAVEERETEARRQLRLAEEELHILRNTAHDDESRVRAMEQEREDILSRLDGAEDMRRTAEDKLEDVEAEKEALQATLEEYRASSNKWRHDIDDGKRMREELETTIASMERQSEEYQDSTLGMKRRLEKLHADTATAAGQLASEKAIWKAREEDYRVKIDNLESQNMTLSRERAHLQDEVRIVRASALEAAETRHTVEHIRATNTSLDEMVRKLQGELTEKQALAARFERQFHDAQESGRAEVHRMRMSLQTEVEAANHHVNLVRAELESELAKQRSELDNVTMEAETAKERHEHSIEQEEVARREALRKVNHANSVALDEARHKYESAIQELTVQQTRALTHAIEDKNRAEALLGEKLSLSDAKVDHLLDRVSYLEERLEVAKSAAQAAAKSAKVSKNSVPQTHGTRTPEKVSPQALRESILVLQEQLQERESEIERLQAHFQTEGVAKIKERDAEITWLRELLDVRCEELKDLVSTLSKPNFDRAAARDTAIRISTNLQMEQQERDRSSRSAKDQTLSAQALSSLSSFATPKLASAFNKWRSSMEPKALRDNSAPTLRPRPDQRRPDSRSHTPSKAPPRASPADYSLGLMTPPASNLRNSPVPVPQDAVPEARLEIRGGSEDSATIVEPHKRRSRHSSSTSDRLSTPLFHEQSYDHDAADHDMQQFDDDLEDVADSEPPAFRSLEAALEPETVVGAD</sequence>
<evidence type="ECO:0000256" key="2">
    <source>
        <dbReference type="SAM" id="Coils"/>
    </source>
</evidence>
<feature type="compositionally biased region" description="Polar residues" evidence="3">
    <location>
        <begin position="816"/>
        <end position="834"/>
    </location>
</feature>
<feature type="compositionally biased region" description="Basic and acidic residues" evidence="3">
    <location>
        <begin position="746"/>
        <end position="764"/>
    </location>
</feature>
<feature type="compositionally biased region" description="Acidic residues" evidence="3">
    <location>
        <begin position="796"/>
        <end position="805"/>
    </location>
</feature>
<reference evidence="5" key="1">
    <citation type="journal article" date="2012" name="PLoS Genet.">
        <title>The genomes of the fungal plant pathogens Cladosporium fulvum and Dothistroma septosporum reveal adaptation to different hosts and lifestyles but also signatures of common ancestry.</title>
        <authorList>
            <person name="de Wit P.J.G.M."/>
            <person name="van der Burgt A."/>
            <person name="Oekmen B."/>
            <person name="Stergiopoulos I."/>
            <person name="Abd-Elsalam K.A."/>
            <person name="Aerts A.L."/>
            <person name="Bahkali A.H."/>
            <person name="Beenen H.G."/>
            <person name="Chettri P."/>
            <person name="Cox M.P."/>
            <person name="Datema E."/>
            <person name="de Vries R.P."/>
            <person name="Dhillon B."/>
            <person name="Ganley A.R."/>
            <person name="Griffiths S.A."/>
            <person name="Guo Y."/>
            <person name="Hamelin R.C."/>
            <person name="Henrissat B."/>
            <person name="Kabir M.S."/>
            <person name="Jashni M.K."/>
            <person name="Kema G."/>
            <person name="Klaubauf S."/>
            <person name="Lapidus A."/>
            <person name="Levasseur A."/>
            <person name="Lindquist E."/>
            <person name="Mehrabi R."/>
            <person name="Ohm R.A."/>
            <person name="Owen T.J."/>
            <person name="Salamov A."/>
            <person name="Schwelm A."/>
            <person name="Schijlen E."/>
            <person name="Sun H."/>
            <person name="van den Burg H.A."/>
            <person name="van Ham R.C.H.J."/>
            <person name="Zhang S."/>
            <person name="Goodwin S.B."/>
            <person name="Grigoriev I.V."/>
            <person name="Collemare J."/>
            <person name="Bradshaw R.E."/>
        </authorList>
    </citation>
    <scope>NUCLEOTIDE SEQUENCE [LARGE SCALE GENOMIC DNA]</scope>
    <source>
        <strain evidence="5">NZE10 / CBS 128990</strain>
    </source>
</reference>
<feature type="compositionally biased region" description="Basic and acidic residues" evidence="3">
    <location>
        <begin position="1131"/>
        <end position="1144"/>
    </location>
</feature>
<dbReference type="PANTHER" id="PTHR32083:SF0">
    <property type="entry name" value="CILIA AND FLAGELLA-ASSOCIATED PROTEIN 58"/>
    <property type="match status" value="1"/>
</dbReference>
<gene>
    <name evidence="4" type="ORF">DOTSEDRAFT_67990</name>
</gene>
<keyword evidence="1 2" id="KW-0175">Coiled coil</keyword>
<feature type="compositionally biased region" description="Acidic residues" evidence="3">
    <location>
        <begin position="471"/>
        <end position="482"/>
    </location>
</feature>
<feature type="region of interest" description="Disordered" evidence="3">
    <location>
        <begin position="965"/>
        <end position="1032"/>
    </location>
</feature>
<feature type="compositionally biased region" description="Polar residues" evidence="3">
    <location>
        <begin position="441"/>
        <end position="463"/>
    </location>
</feature>
<feature type="compositionally biased region" description="Basic and acidic residues" evidence="3">
    <location>
        <begin position="555"/>
        <end position="580"/>
    </location>
</feature>
<dbReference type="STRING" id="675120.N1Q0D0"/>
<feature type="region of interest" description="Disordered" evidence="3">
    <location>
        <begin position="793"/>
        <end position="877"/>
    </location>
</feature>
<evidence type="ECO:0000256" key="3">
    <source>
        <dbReference type="SAM" id="MobiDB-lite"/>
    </source>
</evidence>
<evidence type="ECO:0008006" key="6">
    <source>
        <dbReference type="Google" id="ProtNLM"/>
    </source>
</evidence>
<feature type="region of interest" description="Disordered" evidence="3">
    <location>
        <begin position="1"/>
        <end position="162"/>
    </location>
</feature>
<dbReference type="Proteomes" id="UP000016933">
    <property type="component" value="Unassembled WGS sequence"/>
</dbReference>
<accession>N1Q0D0</accession>
<keyword evidence="5" id="KW-1185">Reference proteome</keyword>
<feature type="region of interest" description="Disordered" evidence="3">
    <location>
        <begin position="1795"/>
        <end position="1901"/>
    </location>
</feature>
<feature type="region of interest" description="Disordered" evidence="3">
    <location>
        <begin position="718"/>
        <end position="773"/>
    </location>
</feature>
<evidence type="ECO:0000313" key="5">
    <source>
        <dbReference type="Proteomes" id="UP000016933"/>
    </source>
</evidence>
<feature type="region of interest" description="Disordered" evidence="3">
    <location>
        <begin position="1924"/>
        <end position="1948"/>
    </location>
</feature>
<feature type="region of interest" description="Disordered" evidence="3">
    <location>
        <begin position="1643"/>
        <end position="1664"/>
    </location>
</feature>
<feature type="region of interest" description="Disordered" evidence="3">
    <location>
        <begin position="1105"/>
        <end position="1144"/>
    </location>
</feature>
<feature type="region of interest" description="Disordered" evidence="3">
    <location>
        <begin position="907"/>
        <end position="932"/>
    </location>
</feature>
<dbReference type="PANTHER" id="PTHR32083">
    <property type="entry name" value="CILIA AND FLAGELLA-ASSOCIATED PROTEIN 58-RELATED"/>
    <property type="match status" value="1"/>
</dbReference>
<feature type="region of interest" description="Disordered" evidence="3">
    <location>
        <begin position="434"/>
        <end position="694"/>
    </location>
</feature>
<reference evidence="4 5" key="2">
    <citation type="journal article" date="2012" name="PLoS Pathog.">
        <title>Diverse lifestyles and strategies of plant pathogenesis encoded in the genomes of eighteen Dothideomycetes fungi.</title>
        <authorList>
            <person name="Ohm R.A."/>
            <person name="Feau N."/>
            <person name="Henrissat B."/>
            <person name="Schoch C.L."/>
            <person name="Horwitz B.A."/>
            <person name="Barry K.W."/>
            <person name="Condon B.J."/>
            <person name="Copeland A.C."/>
            <person name="Dhillon B."/>
            <person name="Glaser F."/>
            <person name="Hesse C.N."/>
            <person name="Kosti I."/>
            <person name="LaButti K."/>
            <person name="Lindquist E.A."/>
            <person name="Lucas S."/>
            <person name="Salamov A.A."/>
            <person name="Bradshaw R.E."/>
            <person name="Ciuffetti L."/>
            <person name="Hamelin R.C."/>
            <person name="Kema G.H.J."/>
            <person name="Lawrence C."/>
            <person name="Scott J.A."/>
            <person name="Spatafora J.W."/>
            <person name="Turgeon B.G."/>
            <person name="de Wit P.J.G.M."/>
            <person name="Zhong S."/>
            <person name="Goodwin S.B."/>
            <person name="Grigoriev I.V."/>
        </authorList>
    </citation>
    <scope>NUCLEOTIDE SEQUENCE [LARGE SCALE GENOMIC DNA]</scope>
    <source>
        <strain evidence="5">NZE10 / CBS 128990</strain>
    </source>
</reference>
<feature type="coiled-coil region" evidence="2">
    <location>
        <begin position="1237"/>
        <end position="1368"/>
    </location>
</feature>
<evidence type="ECO:0000256" key="1">
    <source>
        <dbReference type="ARBA" id="ARBA00023054"/>
    </source>
</evidence>
<proteinExistence type="predicted"/>
<feature type="compositionally biased region" description="Basic and acidic residues" evidence="3">
    <location>
        <begin position="1810"/>
        <end position="1821"/>
    </location>
</feature>
<evidence type="ECO:0000313" key="4">
    <source>
        <dbReference type="EMBL" id="EME49112.1"/>
    </source>
</evidence>
<feature type="compositionally biased region" description="Acidic residues" evidence="3">
    <location>
        <begin position="1121"/>
        <end position="1130"/>
    </location>
</feature>
<feature type="compositionally biased region" description="Basic and acidic residues" evidence="3">
    <location>
        <begin position="512"/>
        <end position="536"/>
    </location>
</feature>
<dbReference type="OrthoDB" id="4451586at2759"/>
<feature type="compositionally biased region" description="Basic and acidic residues" evidence="3">
    <location>
        <begin position="1861"/>
        <end position="1871"/>
    </location>
</feature>
<feature type="compositionally biased region" description="Basic and acidic residues" evidence="3">
    <location>
        <begin position="1753"/>
        <end position="1764"/>
    </location>
</feature>
<dbReference type="HOGENOM" id="CLU_001004_0_0_1"/>
<dbReference type="EMBL" id="KB446535">
    <property type="protein sequence ID" value="EME49112.1"/>
    <property type="molecule type" value="Genomic_DNA"/>
</dbReference>
<dbReference type="Gene3D" id="1.10.287.1490">
    <property type="match status" value="1"/>
</dbReference>
<dbReference type="GO" id="GO:0005856">
    <property type="term" value="C:cytoskeleton"/>
    <property type="evidence" value="ECO:0007669"/>
    <property type="project" value="TreeGrafter"/>
</dbReference>
<feature type="coiled-coil region" evidence="2">
    <location>
        <begin position="1514"/>
        <end position="1588"/>
    </location>
</feature>
<organism evidence="4 5">
    <name type="scientific">Dothistroma septosporum (strain NZE10 / CBS 128990)</name>
    <name type="common">Red band needle blight fungus</name>
    <name type="synonym">Mycosphaerella pini</name>
    <dbReference type="NCBI Taxonomy" id="675120"/>
    <lineage>
        <taxon>Eukaryota</taxon>
        <taxon>Fungi</taxon>
        <taxon>Dikarya</taxon>
        <taxon>Ascomycota</taxon>
        <taxon>Pezizomycotina</taxon>
        <taxon>Dothideomycetes</taxon>
        <taxon>Dothideomycetidae</taxon>
        <taxon>Mycosphaerellales</taxon>
        <taxon>Mycosphaerellaceae</taxon>
        <taxon>Dothistroma</taxon>
    </lineage>
</organism>
<protein>
    <recommendedName>
        <fullName evidence="6">Myosin class II heavy chain</fullName>
    </recommendedName>
</protein>
<feature type="region of interest" description="Disordered" evidence="3">
    <location>
        <begin position="1746"/>
        <end position="1768"/>
    </location>
</feature>
<dbReference type="eggNOG" id="ENOG502QRRG">
    <property type="taxonomic scope" value="Eukaryota"/>
</dbReference>